<proteinExistence type="predicted"/>
<dbReference type="PROSITE" id="PS51318">
    <property type="entry name" value="TAT"/>
    <property type="match status" value="1"/>
</dbReference>
<evidence type="ECO:0000256" key="4">
    <source>
        <dbReference type="ARBA" id="ARBA00022792"/>
    </source>
</evidence>
<keyword evidence="7" id="KW-0496">Mitochondrion</keyword>
<dbReference type="Gene3D" id="3.40.50.300">
    <property type="entry name" value="P-loop containing nucleotide triphosphate hydrolases"/>
    <property type="match status" value="1"/>
</dbReference>
<evidence type="ECO:0000256" key="10">
    <source>
        <dbReference type="SAM" id="MobiDB-lite"/>
    </source>
</evidence>
<evidence type="ECO:0000313" key="12">
    <source>
        <dbReference type="EMBL" id="WIA08824.1"/>
    </source>
</evidence>
<keyword evidence="9" id="KW-1135">Mitochondrion nucleoid</keyword>
<keyword evidence="3" id="KW-0547">Nucleotide-binding</keyword>
<dbReference type="InterPro" id="IPR021911">
    <property type="entry name" value="ATAD3_N"/>
</dbReference>
<protein>
    <recommendedName>
        <fullName evidence="11">AAA+ ATPase domain-containing protein</fullName>
    </recommendedName>
</protein>
<evidence type="ECO:0000256" key="6">
    <source>
        <dbReference type="ARBA" id="ARBA00023054"/>
    </source>
</evidence>
<organism evidence="12 13">
    <name type="scientific">Tetradesmus obliquus</name>
    <name type="common">Green alga</name>
    <name type="synonym">Acutodesmus obliquus</name>
    <dbReference type="NCBI Taxonomy" id="3088"/>
    <lineage>
        <taxon>Eukaryota</taxon>
        <taxon>Viridiplantae</taxon>
        <taxon>Chlorophyta</taxon>
        <taxon>core chlorophytes</taxon>
        <taxon>Chlorophyceae</taxon>
        <taxon>CS clade</taxon>
        <taxon>Sphaeropleales</taxon>
        <taxon>Scenedesmaceae</taxon>
        <taxon>Tetradesmus</taxon>
    </lineage>
</organism>
<dbReference type="Pfam" id="PF00004">
    <property type="entry name" value="AAA"/>
    <property type="match status" value="1"/>
</dbReference>
<evidence type="ECO:0000256" key="9">
    <source>
        <dbReference type="ARBA" id="ARBA00023271"/>
    </source>
</evidence>
<feature type="domain" description="AAA+ ATPase" evidence="11">
    <location>
        <begin position="352"/>
        <end position="484"/>
    </location>
</feature>
<keyword evidence="4" id="KW-0999">Mitochondrion inner membrane</keyword>
<keyword evidence="6" id="KW-0175">Coiled coil</keyword>
<evidence type="ECO:0000256" key="1">
    <source>
        <dbReference type="ARBA" id="ARBA00004273"/>
    </source>
</evidence>
<dbReference type="InterPro" id="IPR027417">
    <property type="entry name" value="P-loop_NTPase"/>
</dbReference>
<feature type="compositionally biased region" description="Basic and acidic residues" evidence="10">
    <location>
        <begin position="133"/>
        <end position="148"/>
    </location>
</feature>
<comment type="subcellular location">
    <subcellularLocation>
        <location evidence="1">Mitochondrion inner membrane</location>
    </subcellularLocation>
    <subcellularLocation>
        <location evidence="2">Mitochondrion matrix</location>
        <location evidence="2">Mitochondrion nucleoid</location>
    </subcellularLocation>
</comment>
<evidence type="ECO:0000256" key="2">
    <source>
        <dbReference type="ARBA" id="ARBA00004436"/>
    </source>
</evidence>
<keyword evidence="13" id="KW-1185">Reference proteome</keyword>
<dbReference type="Proteomes" id="UP001244341">
    <property type="component" value="Chromosome 1b"/>
</dbReference>
<accession>A0ABY8TIT4</accession>
<dbReference type="InterPro" id="IPR006311">
    <property type="entry name" value="TAT_signal"/>
</dbReference>
<evidence type="ECO:0000256" key="5">
    <source>
        <dbReference type="ARBA" id="ARBA00022840"/>
    </source>
</evidence>
<evidence type="ECO:0000313" key="13">
    <source>
        <dbReference type="Proteomes" id="UP001244341"/>
    </source>
</evidence>
<evidence type="ECO:0000256" key="7">
    <source>
        <dbReference type="ARBA" id="ARBA00023128"/>
    </source>
</evidence>
<dbReference type="InterPro" id="IPR003593">
    <property type="entry name" value="AAA+_ATPase"/>
</dbReference>
<dbReference type="PANTHER" id="PTHR23075:SF0">
    <property type="entry name" value="ATPASE FAMILY AAA DOMAIN-CONTAINING PROTEIN 3"/>
    <property type="match status" value="1"/>
</dbReference>
<name>A0ABY8TIT4_TETOB</name>
<evidence type="ECO:0000256" key="3">
    <source>
        <dbReference type="ARBA" id="ARBA00022741"/>
    </source>
</evidence>
<dbReference type="Pfam" id="PF12037">
    <property type="entry name" value="ATAD3_N"/>
    <property type="match status" value="1"/>
</dbReference>
<feature type="region of interest" description="Disordered" evidence="10">
    <location>
        <begin position="133"/>
        <end position="157"/>
    </location>
</feature>
<reference evidence="12 13" key="1">
    <citation type="submission" date="2023-05" db="EMBL/GenBank/DDBJ databases">
        <title>A 100% complete, gapless, phased diploid assembly of the Scenedesmus obliquus UTEX 3031 genome.</title>
        <authorList>
            <person name="Biondi T.C."/>
            <person name="Hanschen E.R."/>
            <person name="Kwon T."/>
            <person name="Eng W."/>
            <person name="Kruse C.P.S."/>
            <person name="Koehler S.I."/>
            <person name="Kunde Y."/>
            <person name="Gleasner C.D."/>
            <person name="You Mak K.T."/>
            <person name="Polle J."/>
            <person name="Hovde B.T."/>
            <person name="Starkenburg S.R."/>
        </authorList>
    </citation>
    <scope>NUCLEOTIDE SEQUENCE [LARGE SCALE GENOMIC DNA]</scope>
    <source>
        <strain evidence="12 13">DOE0152z</strain>
    </source>
</reference>
<dbReference type="SUPFAM" id="SSF52540">
    <property type="entry name" value="P-loop containing nucleoside triphosphate hydrolases"/>
    <property type="match status" value="1"/>
</dbReference>
<feature type="region of interest" description="Disordered" evidence="10">
    <location>
        <begin position="191"/>
        <end position="210"/>
    </location>
</feature>
<dbReference type="SMART" id="SM00382">
    <property type="entry name" value="AAA"/>
    <property type="match status" value="1"/>
</dbReference>
<dbReference type="PANTHER" id="PTHR23075">
    <property type="entry name" value="PUTATIVE ATP-ASE"/>
    <property type="match status" value="1"/>
</dbReference>
<keyword evidence="8" id="KW-0472">Membrane</keyword>
<gene>
    <name evidence="12" type="ORF">OEZ85_008246</name>
</gene>
<sequence length="625" mass="68148">MSFTRMSKQYRAWVFASAAAGAAAGGAAAAGLAPVALADKKDDNFFDPEALERGAKALREINKSPYAKQALELQRQQEVTKQAEAKTKEAEFKAQASAYAKEQEAIRWEEQRKTMSEEAQRQAQLAQYNDELARKRQQAEHELQRQRNGEMVSLQEQAAARKEAERLRIEQQIQAERRAADQYAADLQKEVERSKSLAEAEGRIKENRENEDVNRRAALLKYQEETRKAIESINAVMSHLGAAAVDLLTDTNKLLMLVAGGSALALGVYGAREGARVAGKAAERWLGTPKLVRETSRLALIRGPQNLLPAAAKKTLDQVKRDFSDIILPGQLHDRVRALAATAANTKLHGAPYRHMLFYGPPGTGKTMAAKRLARTSGMDYAILSGGDVAPLGGGAVTQLHSTFDWAERSRKGLLLFIDEADAFLGRRNDAMSEGLRGALNALLFRTGDQSRDFMVVLATNRPGDLDDAVIDRMDEAIHFDLPGREQRSKLLALYLDKYISKAGTEQGEAGSGKAGGLGQRLSMMLRGRKLAADRIAVDAGVSQALLDDAARQMEGFSGREIAKFMASVQAAVYGSAQAVLTPEIFKRVLQAKLQEHAARKSFLLGHHGTGDSVQAAVDAASKSK</sequence>
<dbReference type="EMBL" id="CP126208">
    <property type="protein sequence ID" value="WIA08824.1"/>
    <property type="molecule type" value="Genomic_DNA"/>
</dbReference>
<keyword evidence="5" id="KW-0067">ATP-binding</keyword>
<evidence type="ECO:0000256" key="8">
    <source>
        <dbReference type="ARBA" id="ARBA00023136"/>
    </source>
</evidence>
<dbReference type="InterPro" id="IPR003959">
    <property type="entry name" value="ATPase_AAA_core"/>
</dbReference>
<evidence type="ECO:0000259" key="11">
    <source>
        <dbReference type="SMART" id="SM00382"/>
    </source>
</evidence>